<dbReference type="GO" id="GO:0003713">
    <property type="term" value="F:transcription coactivator activity"/>
    <property type="evidence" value="ECO:0007669"/>
    <property type="project" value="EnsemblFungi"/>
</dbReference>
<name>G0VHM2_NAUCA</name>
<dbReference type="InParanoid" id="G0VHM2"/>
<proteinExistence type="predicted"/>
<dbReference type="FunCoup" id="G0VHM2">
    <property type="interactions" value="96"/>
</dbReference>
<feature type="compositionally biased region" description="Basic residues" evidence="1">
    <location>
        <begin position="121"/>
        <end position="131"/>
    </location>
</feature>
<dbReference type="HOGENOM" id="CLU_044106_0_0_1"/>
<feature type="region of interest" description="Disordered" evidence="1">
    <location>
        <begin position="176"/>
        <end position="221"/>
    </location>
</feature>
<keyword evidence="3" id="KW-1185">Reference proteome</keyword>
<sequence>MSTNHSNSNSKHGKGHKSILLTTPEGKEAPLHHSESNPLPTEDKLLPPQKLEDADNMLTPSKSTDLSPRTSAPSTGVQFDAEQIERGRSRIKKSNAISAGAATMGTSQTGGNIGSLSGSKSRSRSRSRASSRIREEEFLKWTVLRQDPSMRLQNVNENIDRYNRRKKRREERRLLKKTKKEGELEDSDEDDEDDEEEEEEDSDEEEEEESDEEQVSDIENDVEIDEAFNYDLGMKVLPNFCSSINDILDTAKPWIAKYEESIKGKENDNVEIGRLDGGYLRAMQLLTKGKGAYLNTESTATPTPAGRCYILYTDLSSESTYALTYTMGAVINNGDTLYVVHSENSNIFDEPLMLKNVGRIRKHVMHMFDCISAVVDDVDVVALSLTHPYPKHLLNEMIHGLKPVALCVPLSIMLSSLQNFVCSVPTLVIRKKLKRAKRKGITD</sequence>
<feature type="region of interest" description="Disordered" evidence="1">
    <location>
        <begin position="1"/>
        <end position="131"/>
    </location>
</feature>
<feature type="compositionally biased region" description="Acidic residues" evidence="1">
    <location>
        <begin position="183"/>
        <end position="221"/>
    </location>
</feature>
<feature type="compositionally biased region" description="Polar residues" evidence="1">
    <location>
        <begin position="58"/>
        <end position="77"/>
    </location>
</feature>
<dbReference type="STRING" id="1064592.G0VHM2"/>
<dbReference type="EMBL" id="HE576758">
    <property type="protein sequence ID" value="CCC70906.1"/>
    <property type="molecule type" value="Genomic_DNA"/>
</dbReference>
<dbReference type="RefSeq" id="XP_003677259.1">
    <property type="nucleotide sequence ID" value="XM_003677211.1"/>
</dbReference>
<accession>G0VHM2</accession>
<protein>
    <recommendedName>
        <fullName evidence="4">Sugar utilization regulatory protein IMP2</fullName>
    </recommendedName>
</protein>
<feature type="compositionally biased region" description="Basic and acidic residues" evidence="1">
    <location>
        <begin position="25"/>
        <end position="53"/>
    </location>
</feature>
<dbReference type="OrthoDB" id="992776at2759"/>
<evidence type="ECO:0008006" key="4">
    <source>
        <dbReference type="Google" id="ProtNLM"/>
    </source>
</evidence>
<dbReference type="AlphaFoldDB" id="G0VHM2"/>
<evidence type="ECO:0000256" key="1">
    <source>
        <dbReference type="SAM" id="MobiDB-lite"/>
    </source>
</evidence>
<feature type="compositionally biased region" description="Polar residues" evidence="1">
    <location>
        <begin position="1"/>
        <end position="10"/>
    </location>
</feature>
<dbReference type="KEGG" id="ncs:NCAS_0G00190"/>
<reference evidence="2 3" key="1">
    <citation type="journal article" date="2011" name="Proc. Natl. Acad. Sci. U.S.A.">
        <title>Evolutionary erosion of yeast sex chromosomes by mating-type switching accidents.</title>
        <authorList>
            <person name="Gordon J.L."/>
            <person name="Armisen D."/>
            <person name="Proux-Wera E."/>
            <person name="Oheigeartaigh S.S."/>
            <person name="Byrne K.P."/>
            <person name="Wolfe K.H."/>
        </authorList>
    </citation>
    <scope>NUCLEOTIDE SEQUENCE [LARGE SCALE GENOMIC DNA]</scope>
    <source>
        <strain evidence="3">ATCC 76901 / BCRC 22586 / CBS 4309 / NBRC 1992 / NRRL Y-12630</strain>
    </source>
</reference>
<evidence type="ECO:0000313" key="3">
    <source>
        <dbReference type="Proteomes" id="UP000001640"/>
    </source>
</evidence>
<reference key="2">
    <citation type="submission" date="2011-08" db="EMBL/GenBank/DDBJ databases">
        <title>Genome sequence of Naumovozyma castellii.</title>
        <authorList>
            <person name="Gordon J.L."/>
            <person name="Armisen D."/>
            <person name="Proux-Wera E."/>
            <person name="OhEigeartaigh S.S."/>
            <person name="Byrne K.P."/>
            <person name="Wolfe K.H."/>
        </authorList>
    </citation>
    <scope>NUCLEOTIDE SEQUENCE</scope>
    <source>
        <strain>Type strain:CBS 4309</strain>
    </source>
</reference>
<organism evidence="2 3">
    <name type="scientific">Naumovozyma castellii</name>
    <name type="common">Yeast</name>
    <name type="synonym">Saccharomyces castellii</name>
    <dbReference type="NCBI Taxonomy" id="27288"/>
    <lineage>
        <taxon>Eukaryota</taxon>
        <taxon>Fungi</taxon>
        <taxon>Dikarya</taxon>
        <taxon>Ascomycota</taxon>
        <taxon>Saccharomycotina</taxon>
        <taxon>Saccharomycetes</taxon>
        <taxon>Saccharomycetales</taxon>
        <taxon>Saccharomycetaceae</taxon>
        <taxon>Naumovozyma</taxon>
    </lineage>
</organism>
<dbReference type="OMA" id="IVHWEPS"/>
<dbReference type="GeneID" id="96904572"/>
<gene>
    <name evidence="2" type="primary">NCAS0G00190</name>
    <name evidence="2" type="ordered locus">NCAS_0G00190</name>
</gene>
<dbReference type="eggNOG" id="ENOG502QVSA">
    <property type="taxonomic scope" value="Eukaryota"/>
</dbReference>
<dbReference type="GO" id="GO:0006357">
    <property type="term" value="P:regulation of transcription by RNA polymerase II"/>
    <property type="evidence" value="ECO:0007669"/>
    <property type="project" value="EnsemblFungi"/>
</dbReference>
<evidence type="ECO:0000313" key="2">
    <source>
        <dbReference type="EMBL" id="CCC70906.1"/>
    </source>
</evidence>
<dbReference type="Proteomes" id="UP000001640">
    <property type="component" value="Chromosome 7"/>
</dbReference>